<feature type="transmembrane region" description="Helical" evidence="1">
    <location>
        <begin position="285"/>
        <end position="303"/>
    </location>
</feature>
<keyword evidence="3" id="KW-1185">Reference proteome</keyword>
<reference evidence="2 3" key="1">
    <citation type="submission" date="2019-06" db="EMBL/GenBank/DDBJ databases">
        <title>Sequencing the genomes of 1000 actinobacteria strains.</title>
        <authorList>
            <person name="Klenk H.-P."/>
        </authorList>
    </citation>
    <scope>NUCLEOTIDE SEQUENCE [LARGE SCALE GENOMIC DNA]</scope>
    <source>
        <strain evidence="2 3">DSM 19828</strain>
    </source>
</reference>
<keyword evidence="1" id="KW-0812">Transmembrane</keyword>
<protein>
    <submittedName>
        <fullName evidence="2">Putative membrane protein SpoIIM required for sporulation</fullName>
    </submittedName>
</protein>
<evidence type="ECO:0000313" key="3">
    <source>
        <dbReference type="Proteomes" id="UP000320806"/>
    </source>
</evidence>
<organism evidence="2 3">
    <name type="scientific">Yimella lutea</name>
    <dbReference type="NCBI Taxonomy" id="587872"/>
    <lineage>
        <taxon>Bacteria</taxon>
        <taxon>Bacillati</taxon>
        <taxon>Actinomycetota</taxon>
        <taxon>Actinomycetes</taxon>
        <taxon>Micrococcales</taxon>
        <taxon>Dermacoccaceae</taxon>
        <taxon>Yimella</taxon>
    </lineage>
</organism>
<sequence length="331" mass="36510">MDLDAYVEAHGHEWARLQELTTKRRLDVSESDELLDLYQRTATHLSHIRSTAPDPGVTQYLSTILAKSRAKAMGTRSSSWTAVAGFFVETFPAMLYRSRRWWLITMFANYAVALALGWWVMAHPGVQSSMLSAEEIDQLVNHDFENYYHESSNADFAARVWTNNAWVAAVCLAAGALGLPVIYMLWQNISNLGLIGGLMADHGRLDLFFGMILPHGLLELTAVFVAAGAGLRMFWSWVEPGHRSRASNFAREARSTMTLALGLIVVLFVTGLIEGFVTPSGLPTWARIAIGVIAELLFFVYVWTLGRDAARRGVTGDLTGVDATAEAPSRG</sequence>
<feature type="transmembrane region" description="Helical" evidence="1">
    <location>
        <begin position="101"/>
        <end position="121"/>
    </location>
</feature>
<dbReference type="EMBL" id="VFMO01000001">
    <property type="protein sequence ID" value="TQJ15581.1"/>
    <property type="molecule type" value="Genomic_DNA"/>
</dbReference>
<feature type="transmembrane region" description="Helical" evidence="1">
    <location>
        <begin position="165"/>
        <end position="187"/>
    </location>
</feature>
<comment type="caution">
    <text evidence="2">The sequence shown here is derived from an EMBL/GenBank/DDBJ whole genome shotgun (WGS) entry which is preliminary data.</text>
</comment>
<dbReference type="InterPro" id="IPR002798">
    <property type="entry name" value="SpoIIM-like"/>
</dbReference>
<feature type="transmembrane region" description="Helical" evidence="1">
    <location>
        <begin position="207"/>
        <end position="235"/>
    </location>
</feature>
<dbReference type="AlphaFoldDB" id="A0A542EJR4"/>
<feature type="transmembrane region" description="Helical" evidence="1">
    <location>
        <begin position="256"/>
        <end position="273"/>
    </location>
</feature>
<evidence type="ECO:0000313" key="2">
    <source>
        <dbReference type="EMBL" id="TQJ15581.1"/>
    </source>
</evidence>
<dbReference type="PANTHER" id="PTHR35337:SF1">
    <property type="entry name" value="SLR1478 PROTEIN"/>
    <property type="match status" value="1"/>
</dbReference>
<gene>
    <name evidence="2" type="ORF">FB459_3138</name>
</gene>
<dbReference type="Proteomes" id="UP000320806">
    <property type="component" value="Unassembled WGS sequence"/>
</dbReference>
<dbReference type="PANTHER" id="PTHR35337">
    <property type="entry name" value="SLR1478 PROTEIN"/>
    <property type="match status" value="1"/>
</dbReference>
<keyword evidence="1" id="KW-0472">Membrane</keyword>
<accession>A0A542EJR4</accession>
<proteinExistence type="predicted"/>
<keyword evidence="1" id="KW-1133">Transmembrane helix</keyword>
<dbReference type="RefSeq" id="WP_141929093.1">
    <property type="nucleotide sequence ID" value="NZ_BAABCI010000001.1"/>
</dbReference>
<name>A0A542EJR4_9MICO</name>
<dbReference type="Pfam" id="PF01944">
    <property type="entry name" value="SpoIIM"/>
    <property type="match status" value="1"/>
</dbReference>
<evidence type="ECO:0000256" key="1">
    <source>
        <dbReference type="SAM" id="Phobius"/>
    </source>
</evidence>
<dbReference type="OrthoDB" id="5243448at2"/>